<feature type="compositionally biased region" description="Polar residues" evidence="7">
    <location>
        <begin position="8"/>
        <end position="43"/>
    </location>
</feature>
<dbReference type="InterPro" id="IPR017309">
    <property type="entry name" value="Pept_S8A_subtilisin_proteobac"/>
</dbReference>
<dbReference type="PANTHER" id="PTHR43806">
    <property type="entry name" value="PEPTIDASE S8"/>
    <property type="match status" value="1"/>
</dbReference>
<dbReference type="PRINTS" id="PR00723">
    <property type="entry name" value="SUBTILISIN"/>
</dbReference>
<accession>A0A829YHU3</accession>
<evidence type="ECO:0000259" key="8">
    <source>
        <dbReference type="Pfam" id="PF00082"/>
    </source>
</evidence>
<feature type="active site" description="Charge relay system" evidence="5">
    <location>
        <position position="546"/>
    </location>
</feature>
<organism evidence="9 10">
    <name type="scientific">Steroidobacter agaridevorans</name>
    <dbReference type="NCBI Taxonomy" id="2695856"/>
    <lineage>
        <taxon>Bacteria</taxon>
        <taxon>Pseudomonadati</taxon>
        <taxon>Pseudomonadota</taxon>
        <taxon>Gammaproteobacteria</taxon>
        <taxon>Steroidobacterales</taxon>
        <taxon>Steroidobacteraceae</taxon>
        <taxon>Steroidobacter</taxon>
    </lineage>
</organism>
<evidence type="ECO:0000256" key="7">
    <source>
        <dbReference type="SAM" id="MobiDB-lite"/>
    </source>
</evidence>
<dbReference type="SUPFAM" id="SSF52743">
    <property type="entry name" value="Subtilisin-like"/>
    <property type="match status" value="1"/>
</dbReference>
<dbReference type="GO" id="GO:0006508">
    <property type="term" value="P:proteolysis"/>
    <property type="evidence" value="ECO:0007669"/>
    <property type="project" value="UniProtKB-KW"/>
</dbReference>
<keyword evidence="10" id="KW-1185">Reference proteome</keyword>
<evidence type="ECO:0000256" key="3">
    <source>
        <dbReference type="ARBA" id="ARBA00022801"/>
    </source>
</evidence>
<sequence>MTAPPASVTLSGSISIPTTTQVDSDTNDSGNSTRRANDTFAQAQTLPNPVVVGGYTNRPGAGQDGPSLTPGDARDYYRVSLLRGQVIELVVADPAAGDLNLDLYSSTQTLVDSSVGNRKVHQLTVPASGTYFVLVSALTGASNYNLAIGQSGSTALVNPLVLSREFVPGEILVRTKAATNGARGAQQKQSRVANAYGLKRSYDVPDAHALMTLSTQSLQAAASSKPQLQEQELETQFESDEARLKWQTLQMVELLSKDPDIAWAEPNWIVHTQAVPNDPEYSRQRWHYEQISLPSAWNVTTGQPSVIVAVIDTGVRPHFDLVSRLVEGFDFVRGVGAGDGDDDDTDARDPGTPNGGSYTFHGTHVAGTIAAAGNDGQGGTGVAWNARIMPLRALGATGSGSTEDIIQSILFSARLANRSGTLPAQRADIINMSLGGRGLCGGAWQDAITRARAAGVIVIAAAGNDNADGDYTPAGCTGVVSVSSVGVGRTRAPYSNFGTAVDVAAPGGDMSVDRNGDGAYDGIFSTYSIRDGATYYSSYQLLQGTSMATPHVAGVAALMKSVNASLTPENFDTLLAAGSLTDDIGAPGRDSLGIGLINAAKAVRAAASATPPPAPPQLIVTPTTVNFGDIGTVNEVTIGNAGTGSVSTTTRATSAAWISVAPVQTDAAGLGTYRITINRAGLAAGTYNGWVEFRGNVGNPVRTSVLMQVVTTPSVPSAGYHYVLLIDSATGDTVEQVEVDANGGSVNYSFADVAPGLYELAAGTDMNNDQFICDEAEACTEYPLFGEVTPLEVTSDLTGLNMLTGFRSSPGSAATNETLPPLLEKKGLRRLR</sequence>
<dbReference type="EMBL" id="BLJN01000004">
    <property type="protein sequence ID" value="GFE82372.1"/>
    <property type="molecule type" value="Genomic_DNA"/>
</dbReference>
<comment type="similarity">
    <text evidence="1 5 6">Belongs to the peptidase S8 family.</text>
</comment>
<dbReference type="PIRSF" id="PIRSF037893">
    <property type="entry name" value="Subtilisin_rel_Maqu_2796"/>
    <property type="match status" value="1"/>
</dbReference>
<dbReference type="Gene3D" id="3.40.50.200">
    <property type="entry name" value="Peptidase S8/S53 domain"/>
    <property type="match status" value="1"/>
</dbReference>
<dbReference type="InterPro" id="IPR015500">
    <property type="entry name" value="Peptidase_S8_subtilisin-rel"/>
</dbReference>
<evidence type="ECO:0000313" key="9">
    <source>
        <dbReference type="EMBL" id="GFE82372.1"/>
    </source>
</evidence>
<evidence type="ECO:0000256" key="1">
    <source>
        <dbReference type="ARBA" id="ARBA00011073"/>
    </source>
</evidence>
<keyword evidence="2 5" id="KW-0645">Protease</keyword>
<gene>
    <name evidence="9" type="ORF">GCM10011487_43720</name>
</gene>
<dbReference type="InterPro" id="IPR023827">
    <property type="entry name" value="Peptidase_S8_Asp-AS"/>
</dbReference>
<protein>
    <submittedName>
        <fullName evidence="9">Serine protease</fullName>
    </submittedName>
</protein>
<feature type="active site" description="Charge relay system" evidence="5">
    <location>
        <position position="361"/>
    </location>
</feature>
<comment type="caution">
    <text evidence="9">The sequence shown here is derived from an EMBL/GenBank/DDBJ whole genome shotgun (WGS) entry which is preliminary data.</text>
</comment>
<dbReference type="InterPro" id="IPR023828">
    <property type="entry name" value="Peptidase_S8_Ser-AS"/>
</dbReference>
<evidence type="ECO:0000313" key="10">
    <source>
        <dbReference type="Proteomes" id="UP000445000"/>
    </source>
</evidence>
<proteinExistence type="inferred from homology"/>
<dbReference type="PROSITE" id="PS00136">
    <property type="entry name" value="SUBTILASE_ASP"/>
    <property type="match status" value="1"/>
</dbReference>
<dbReference type="GO" id="GO:0004252">
    <property type="term" value="F:serine-type endopeptidase activity"/>
    <property type="evidence" value="ECO:0007669"/>
    <property type="project" value="UniProtKB-UniRule"/>
</dbReference>
<dbReference type="PANTHER" id="PTHR43806:SF11">
    <property type="entry name" value="CEREVISIN-RELATED"/>
    <property type="match status" value="1"/>
</dbReference>
<evidence type="ECO:0000256" key="4">
    <source>
        <dbReference type="ARBA" id="ARBA00022825"/>
    </source>
</evidence>
<feature type="region of interest" description="Disordered" evidence="7">
    <location>
        <begin position="336"/>
        <end position="357"/>
    </location>
</feature>
<feature type="region of interest" description="Disordered" evidence="7">
    <location>
        <begin position="1"/>
        <end position="43"/>
    </location>
</feature>
<dbReference type="PROSITE" id="PS00138">
    <property type="entry name" value="SUBTILASE_SER"/>
    <property type="match status" value="1"/>
</dbReference>
<feature type="domain" description="Peptidase S8/S53" evidence="8">
    <location>
        <begin position="305"/>
        <end position="575"/>
    </location>
</feature>
<dbReference type="Gene3D" id="2.60.120.380">
    <property type="match status" value="1"/>
</dbReference>
<dbReference type="Proteomes" id="UP000445000">
    <property type="component" value="Unassembled WGS sequence"/>
</dbReference>
<dbReference type="InterPro" id="IPR050131">
    <property type="entry name" value="Peptidase_S8_subtilisin-like"/>
</dbReference>
<feature type="active site" description="Charge relay system" evidence="5">
    <location>
        <position position="312"/>
    </location>
</feature>
<evidence type="ECO:0000256" key="6">
    <source>
        <dbReference type="RuleBase" id="RU003355"/>
    </source>
</evidence>
<dbReference type="Pfam" id="PF00082">
    <property type="entry name" value="Peptidase_S8"/>
    <property type="match status" value="1"/>
</dbReference>
<dbReference type="PROSITE" id="PS51892">
    <property type="entry name" value="SUBTILASE"/>
    <property type="match status" value="1"/>
</dbReference>
<evidence type="ECO:0000256" key="5">
    <source>
        <dbReference type="PROSITE-ProRule" id="PRU01240"/>
    </source>
</evidence>
<dbReference type="RefSeq" id="WP_209005468.1">
    <property type="nucleotide sequence ID" value="NZ_BLJN01000004.1"/>
</dbReference>
<evidence type="ECO:0000256" key="2">
    <source>
        <dbReference type="ARBA" id="ARBA00022670"/>
    </source>
</evidence>
<keyword evidence="3 5" id="KW-0378">Hydrolase</keyword>
<dbReference type="PROSITE" id="PS00137">
    <property type="entry name" value="SUBTILASE_HIS"/>
    <property type="match status" value="1"/>
</dbReference>
<dbReference type="InterPro" id="IPR036852">
    <property type="entry name" value="Peptidase_S8/S53_dom_sf"/>
</dbReference>
<dbReference type="InterPro" id="IPR022398">
    <property type="entry name" value="Peptidase_S8_His-AS"/>
</dbReference>
<dbReference type="SUPFAM" id="SSF89260">
    <property type="entry name" value="Collagen-binding domain"/>
    <property type="match status" value="1"/>
</dbReference>
<dbReference type="AlphaFoldDB" id="A0A829YHU3"/>
<reference evidence="10" key="1">
    <citation type="submission" date="2020-01" db="EMBL/GenBank/DDBJ databases">
        <title>'Steroidobacter agaridevorans' sp. nov., agar-degrading bacteria isolated from rhizosphere soils.</title>
        <authorList>
            <person name="Ikenaga M."/>
            <person name="Kataoka M."/>
            <person name="Murouchi A."/>
            <person name="Katsuragi S."/>
            <person name="Sakai M."/>
        </authorList>
    </citation>
    <scope>NUCLEOTIDE SEQUENCE [LARGE SCALE GENOMIC DNA]</scope>
    <source>
        <strain evidence="10">YU21-B</strain>
    </source>
</reference>
<keyword evidence="4 5" id="KW-0720">Serine protease</keyword>
<dbReference type="InterPro" id="IPR000209">
    <property type="entry name" value="Peptidase_S8/S53_dom"/>
</dbReference>
<name>A0A829YHU3_9GAMM</name>